<evidence type="ECO:0000313" key="1">
    <source>
        <dbReference type="EMBL" id="CAG8817809.1"/>
    </source>
</evidence>
<sequence>AAKALKAGQYAEAVEYYNGLIEGNPDSVSMRCDRGEAYLYLNEYEKAKEDLDIYVNRKSDDERGFYLRGIVNDKLNLR</sequence>
<protein>
    <submittedName>
        <fullName evidence="1">12203_t:CDS:1</fullName>
    </submittedName>
</protein>
<feature type="non-terminal residue" evidence="1">
    <location>
        <position position="1"/>
    </location>
</feature>
<feature type="non-terminal residue" evidence="1">
    <location>
        <position position="78"/>
    </location>
</feature>
<accession>A0ACA9RYG2</accession>
<reference evidence="1" key="1">
    <citation type="submission" date="2021-06" db="EMBL/GenBank/DDBJ databases">
        <authorList>
            <person name="Kallberg Y."/>
            <person name="Tangrot J."/>
            <person name="Rosling A."/>
        </authorList>
    </citation>
    <scope>NUCLEOTIDE SEQUENCE</scope>
    <source>
        <strain evidence="1">MA461A</strain>
    </source>
</reference>
<gene>
    <name evidence="1" type="ORF">RPERSI_LOCUS24775</name>
</gene>
<dbReference type="Proteomes" id="UP000789920">
    <property type="component" value="Unassembled WGS sequence"/>
</dbReference>
<proteinExistence type="predicted"/>
<name>A0ACA9RYG2_9GLOM</name>
<evidence type="ECO:0000313" key="2">
    <source>
        <dbReference type="Proteomes" id="UP000789920"/>
    </source>
</evidence>
<organism evidence="1 2">
    <name type="scientific">Racocetra persica</name>
    <dbReference type="NCBI Taxonomy" id="160502"/>
    <lineage>
        <taxon>Eukaryota</taxon>
        <taxon>Fungi</taxon>
        <taxon>Fungi incertae sedis</taxon>
        <taxon>Mucoromycota</taxon>
        <taxon>Glomeromycotina</taxon>
        <taxon>Glomeromycetes</taxon>
        <taxon>Diversisporales</taxon>
        <taxon>Gigasporaceae</taxon>
        <taxon>Racocetra</taxon>
    </lineage>
</organism>
<keyword evidence="2" id="KW-1185">Reference proteome</keyword>
<comment type="caution">
    <text evidence="1">The sequence shown here is derived from an EMBL/GenBank/DDBJ whole genome shotgun (WGS) entry which is preliminary data.</text>
</comment>
<dbReference type="EMBL" id="CAJVQC010080228">
    <property type="protein sequence ID" value="CAG8817809.1"/>
    <property type="molecule type" value="Genomic_DNA"/>
</dbReference>